<keyword evidence="3" id="KW-1185">Reference proteome</keyword>
<dbReference type="EMBL" id="MKQR01000013">
    <property type="protein sequence ID" value="OLR92905.1"/>
    <property type="molecule type" value="Genomic_DNA"/>
</dbReference>
<dbReference type="RefSeq" id="WP_075975170.1">
    <property type="nucleotide sequence ID" value="NZ_MKQR01000013.1"/>
</dbReference>
<evidence type="ECO:0000313" key="3">
    <source>
        <dbReference type="Proteomes" id="UP000186040"/>
    </source>
</evidence>
<dbReference type="GO" id="GO:0043531">
    <property type="term" value="F:ADP binding"/>
    <property type="evidence" value="ECO:0007669"/>
    <property type="project" value="InterPro"/>
</dbReference>
<dbReference type="Gene3D" id="3.40.50.300">
    <property type="entry name" value="P-loop containing nucleotide triphosphate hydrolases"/>
    <property type="match status" value="1"/>
</dbReference>
<dbReference type="InterPro" id="IPR027417">
    <property type="entry name" value="P-loop_NTPase"/>
</dbReference>
<evidence type="ECO:0000256" key="1">
    <source>
        <dbReference type="SAM" id="MobiDB-lite"/>
    </source>
</evidence>
<feature type="region of interest" description="Disordered" evidence="1">
    <location>
        <begin position="1"/>
        <end position="30"/>
    </location>
</feature>
<protein>
    <submittedName>
        <fullName evidence="2">Uncharacterized protein</fullName>
    </submittedName>
</protein>
<gene>
    <name evidence="2" type="ORF">BJP25_18180</name>
</gene>
<proteinExistence type="predicted"/>
<dbReference type="AlphaFoldDB" id="A0A1Q9LLL2"/>
<dbReference type="SUPFAM" id="SSF52540">
    <property type="entry name" value="P-loop containing nucleoside triphosphate hydrolases"/>
    <property type="match status" value="1"/>
</dbReference>
<name>A0A1Q9LLL2_9PSEU</name>
<sequence length="385" mass="42241">MQAGRINQVHLHYSRPAGGEAPQRSSDAGPVDWESQVLVDPQDLIHVEEIVGGLASAIESPTTPAITVSGAGGVGKTAVTHAAVKRVVAGGRFTHVVWASAKNVRFSSGDVGQAAVDSIYWHDLLRMVCEQLGCPLPPSQSLWEGELRRWFADELRGARVLVVVDNLEFVHSAQRVIARLRDLGVRQPHKVVATTRWRVTEEFDVRDFGIRPLARAGTYDLVRLLAAGSTSDLQSAGDDDLAPIFDITEGNPFLVKLITRRFVVTGRSLDRILAEVGAAGEHELGGRVRTWLFDRSLDQLRESTSEQEAVNLLFSFCIGGRGGSLRYDDLRSETAAADDDRFDHILEVGCRLGIIRPSDHNRRYSIHSLLYQYTCPLAWSSATAG</sequence>
<comment type="caution">
    <text evidence="2">The sequence shown here is derived from an EMBL/GenBank/DDBJ whole genome shotgun (WGS) entry which is preliminary data.</text>
</comment>
<dbReference type="STRING" id="1193682.BJP25_18180"/>
<organism evidence="2 3">
    <name type="scientific">Actinokineospora bangkokensis</name>
    <dbReference type="NCBI Taxonomy" id="1193682"/>
    <lineage>
        <taxon>Bacteria</taxon>
        <taxon>Bacillati</taxon>
        <taxon>Actinomycetota</taxon>
        <taxon>Actinomycetes</taxon>
        <taxon>Pseudonocardiales</taxon>
        <taxon>Pseudonocardiaceae</taxon>
        <taxon>Actinokineospora</taxon>
    </lineage>
</organism>
<accession>A0A1Q9LLL2</accession>
<evidence type="ECO:0000313" key="2">
    <source>
        <dbReference type="EMBL" id="OLR92905.1"/>
    </source>
</evidence>
<dbReference type="Proteomes" id="UP000186040">
    <property type="component" value="Unassembled WGS sequence"/>
</dbReference>
<dbReference type="OrthoDB" id="127785at2"/>
<reference evidence="2 3" key="1">
    <citation type="submission" date="2016-10" db="EMBL/GenBank/DDBJ databases">
        <title>The Draft Genome Sequence of Actinokineospora bangkokensis 44EHWT reveals the biosynthetic pathway of antifungal compounds Thailandins with unusual extender unit butylmalonyl-CoA.</title>
        <authorList>
            <person name="Greule A."/>
            <person name="Intra B."/>
            <person name="Flemming S."/>
            <person name="Rommel M.G."/>
            <person name="Panbangred W."/>
            <person name="Bechthold A."/>
        </authorList>
    </citation>
    <scope>NUCLEOTIDE SEQUENCE [LARGE SCALE GENOMIC DNA]</scope>
    <source>
        <strain evidence="2 3">44EHW</strain>
    </source>
</reference>